<evidence type="ECO:0000313" key="2">
    <source>
        <dbReference type="EMBL" id="TYA53198.1"/>
    </source>
</evidence>
<sequence length="248" mass="29252">MIKFFRHIRKSLLMENKTSKYFKYAIGEIILVVIGILIALQINNWNENQKDLKKEQQIIANLHQEFTQNKILNTNMLNAVQQGTDACLGIMDILLIGETHENAKQLDSLLYMALEYRPFIPNNNTYTEILNTGEIELLKNETIKNALFVYYRDLENNKATYIMLEKWIEGGILPYLAEHIALRNMDMYGSLNWKEKSRFDDGFKYIINDRKFENMIDNNIYHFAILKEEYENLNSITDTIIKYTTLKN</sequence>
<reference evidence="2 3" key="1">
    <citation type="submission" date="2019-08" db="EMBL/GenBank/DDBJ databases">
        <title>Formosa sediminis sp. nov., isolated from marine sediment.</title>
        <authorList>
            <person name="Cao W.R."/>
        </authorList>
    </citation>
    <scope>NUCLEOTIDE SEQUENCE [LARGE SCALE GENOMIC DNA]</scope>
    <source>
        <strain evidence="2 3">1494</strain>
    </source>
</reference>
<feature type="transmembrane region" description="Helical" evidence="1">
    <location>
        <begin position="21"/>
        <end position="42"/>
    </location>
</feature>
<organism evidence="2 3">
    <name type="scientific">Formosa maritima</name>
    <dbReference type="NCBI Taxonomy" id="2592046"/>
    <lineage>
        <taxon>Bacteria</taxon>
        <taxon>Pseudomonadati</taxon>
        <taxon>Bacteroidota</taxon>
        <taxon>Flavobacteriia</taxon>
        <taxon>Flavobacteriales</taxon>
        <taxon>Flavobacteriaceae</taxon>
        <taxon>Formosa</taxon>
    </lineage>
</organism>
<keyword evidence="1" id="KW-1133">Transmembrane helix</keyword>
<keyword evidence="1" id="KW-0472">Membrane</keyword>
<dbReference type="EMBL" id="VSFC01000052">
    <property type="protein sequence ID" value="TYA53198.1"/>
    <property type="molecule type" value="Genomic_DNA"/>
</dbReference>
<keyword evidence="1" id="KW-0812">Transmembrane</keyword>
<name>A0A5D0G2Y9_9FLAO</name>
<dbReference type="InterPro" id="IPR045749">
    <property type="entry name" value="DUF6090"/>
</dbReference>
<dbReference type="AlphaFoldDB" id="A0A5D0G2Y9"/>
<proteinExistence type="predicted"/>
<protein>
    <submittedName>
        <fullName evidence="2">Uncharacterized protein</fullName>
    </submittedName>
</protein>
<dbReference type="OrthoDB" id="821805at2"/>
<accession>A0A5D0G2Y9</accession>
<dbReference type="Proteomes" id="UP000324550">
    <property type="component" value="Unassembled WGS sequence"/>
</dbReference>
<evidence type="ECO:0000256" key="1">
    <source>
        <dbReference type="SAM" id="Phobius"/>
    </source>
</evidence>
<gene>
    <name evidence="2" type="ORF">FVF61_11140</name>
</gene>
<comment type="caution">
    <text evidence="2">The sequence shown here is derived from an EMBL/GenBank/DDBJ whole genome shotgun (WGS) entry which is preliminary data.</text>
</comment>
<keyword evidence="3" id="KW-1185">Reference proteome</keyword>
<dbReference type="Pfam" id="PF19578">
    <property type="entry name" value="DUF6090"/>
    <property type="match status" value="1"/>
</dbReference>
<evidence type="ECO:0000313" key="3">
    <source>
        <dbReference type="Proteomes" id="UP000324550"/>
    </source>
</evidence>
<dbReference type="RefSeq" id="WP_148456424.1">
    <property type="nucleotide sequence ID" value="NZ_VSFC01000052.1"/>
</dbReference>